<feature type="transmembrane region" description="Helical" evidence="1">
    <location>
        <begin position="43"/>
        <end position="64"/>
    </location>
</feature>
<evidence type="ECO:0000313" key="4">
    <source>
        <dbReference type="Proteomes" id="UP000663832"/>
    </source>
</evidence>
<keyword evidence="4" id="KW-1185">Reference proteome</keyword>
<dbReference type="Proteomes" id="UP000663832">
    <property type="component" value="Unassembled WGS sequence"/>
</dbReference>
<sequence length="427" mass="48691">MPISTYLRPRIAAVETGVVELNLFRTGIQDDAIVRNERRSTRLFLALLSISIVILGLYYSVIGYRKTIIIPSPSISKYSTLSKEVSLQCPCTNVAVKYAKFVNMTPFYHELCRSDFVSDQYIYRLYDLYEQTLNTSISTDVHRIAVFQFQTLRTLCQFAQNTIDYSLKTFLQNEFVQTQVIPSEILENQIAQLVEDFINVKSKHFLRTLKFIQNVTAQSLFMTGASVTSVKPRTQSRMGFFENLPYPGIKYTFKDGSSCTCSSSTANTCMGLATLNNNAIPGFQTGCYMLSALLHSTLEMCYNQVFMDILTDASNKYQKLDGSDSYSTVEVLLSQMFITHWSHNASFESYFNHCAPTLCQYTVTSTHDFWFIIITLIGFFGGLSFVLRIVAPLLITKLWPFIWKLITRRRRPAAQIVEIDVNTGIYL</sequence>
<keyword evidence="1" id="KW-0472">Membrane</keyword>
<feature type="transmembrane region" description="Helical" evidence="1">
    <location>
        <begin position="369"/>
        <end position="395"/>
    </location>
</feature>
<organism evidence="3 4">
    <name type="scientific">Adineta steineri</name>
    <dbReference type="NCBI Taxonomy" id="433720"/>
    <lineage>
        <taxon>Eukaryota</taxon>
        <taxon>Metazoa</taxon>
        <taxon>Spiralia</taxon>
        <taxon>Gnathifera</taxon>
        <taxon>Rotifera</taxon>
        <taxon>Eurotatoria</taxon>
        <taxon>Bdelloidea</taxon>
        <taxon>Adinetida</taxon>
        <taxon>Adinetidae</taxon>
        <taxon>Adineta</taxon>
    </lineage>
</organism>
<proteinExistence type="predicted"/>
<dbReference type="Proteomes" id="UP000663877">
    <property type="component" value="Unassembled WGS sequence"/>
</dbReference>
<accession>A0A816BZ95</accession>
<protein>
    <submittedName>
        <fullName evidence="3">Uncharacterized protein</fullName>
    </submittedName>
</protein>
<gene>
    <name evidence="2" type="ORF">BJG266_LOCUS37840</name>
    <name evidence="3" type="ORF">QVE165_LOCUS54725</name>
</gene>
<evidence type="ECO:0000313" key="3">
    <source>
        <dbReference type="EMBL" id="CAF1615345.1"/>
    </source>
</evidence>
<evidence type="ECO:0000256" key="1">
    <source>
        <dbReference type="SAM" id="Phobius"/>
    </source>
</evidence>
<keyword evidence="1" id="KW-0812">Transmembrane</keyword>
<dbReference type="EMBL" id="CAJNOM010001651">
    <property type="protein sequence ID" value="CAF1615345.1"/>
    <property type="molecule type" value="Genomic_DNA"/>
</dbReference>
<name>A0A816BZ95_9BILA</name>
<comment type="caution">
    <text evidence="3">The sequence shown here is derived from an EMBL/GenBank/DDBJ whole genome shotgun (WGS) entry which is preliminary data.</text>
</comment>
<dbReference type="AlphaFoldDB" id="A0A816BZ95"/>
<reference evidence="3" key="1">
    <citation type="submission" date="2021-02" db="EMBL/GenBank/DDBJ databases">
        <authorList>
            <person name="Nowell W R."/>
        </authorList>
    </citation>
    <scope>NUCLEOTIDE SEQUENCE</scope>
</reference>
<keyword evidence="1" id="KW-1133">Transmembrane helix</keyword>
<dbReference type="EMBL" id="CAJNOI010001325">
    <property type="protein sequence ID" value="CAF1404334.1"/>
    <property type="molecule type" value="Genomic_DNA"/>
</dbReference>
<evidence type="ECO:0000313" key="2">
    <source>
        <dbReference type="EMBL" id="CAF1404334.1"/>
    </source>
</evidence>